<dbReference type="GO" id="GO:0003700">
    <property type="term" value="F:DNA-binding transcription factor activity"/>
    <property type="evidence" value="ECO:0007669"/>
    <property type="project" value="InterPro"/>
</dbReference>
<dbReference type="InterPro" id="IPR058163">
    <property type="entry name" value="LysR-type_TF_proteobact-type"/>
</dbReference>
<dbReference type="SUPFAM" id="SSF53850">
    <property type="entry name" value="Periplasmic binding protein-like II"/>
    <property type="match status" value="1"/>
</dbReference>
<dbReference type="InterPro" id="IPR000847">
    <property type="entry name" value="LysR_HTH_N"/>
</dbReference>
<evidence type="ECO:0000256" key="4">
    <source>
        <dbReference type="ARBA" id="ARBA00023163"/>
    </source>
</evidence>
<dbReference type="Pfam" id="PF00126">
    <property type="entry name" value="HTH_1"/>
    <property type="match status" value="1"/>
</dbReference>
<dbReference type="Proteomes" id="UP000494252">
    <property type="component" value="Unassembled WGS sequence"/>
</dbReference>
<evidence type="ECO:0000256" key="2">
    <source>
        <dbReference type="ARBA" id="ARBA00023015"/>
    </source>
</evidence>
<dbReference type="PANTHER" id="PTHR30537:SF17">
    <property type="entry name" value="LYSR-FAMILY REGULATORY PROTEIN"/>
    <property type="match status" value="1"/>
</dbReference>
<reference evidence="6 7" key="1">
    <citation type="submission" date="2020-04" db="EMBL/GenBank/DDBJ databases">
        <authorList>
            <person name="De Canck E."/>
        </authorList>
    </citation>
    <scope>NUCLEOTIDE SEQUENCE [LARGE SCALE GENOMIC DNA]</scope>
    <source>
        <strain evidence="6 7">LMG 27177</strain>
    </source>
</reference>
<dbReference type="AlphaFoldDB" id="A0A6J5GSJ5"/>
<dbReference type="Gene3D" id="3.40.190.290">
    <property type="match status" value="1"/>
</dbReference>
<dbReference type="PANTHER" id="PTHR30537">
    <property type="entry name" value="HTH-TYPE TRANSCRIPTIONAL REGULATOR"/>
    <property type="match status" value="1"/>
</dbReference>
<evidence type="ECO:0000256" key="1">
    <source>
        <dbReference type="ARBA" id="ARBA00009437"/>
    </source>
</evidence>
<gene>
    <name evidence="6" type="primary">dmlR_23</name>
    <name evidence="6" type="ORF">LMG27177_05712</name>
</gene>
<dbReference type="GO" id="GO:0043565">
    <property type="term" value="F:sequence-specific DNA binding"/>
    <property type="evidence" value="ECO:0007669"/>
    <property type="project" value="TreeGrafter"/>
</dbReference>
<accession>A0A6J5GSJ5</accession>
<feature type="domain" description="HTH lysR-type" evidence="5">
    <location>
        <begin position="1"/>
        <end position="59"/>
    </location>
</feature>
<proteinExistence type="inferred from homology"/>
<evidence type="ECO:0000259" key="5">
    <source>
        <dbReference type="PROSITE" id="PS50931"/>
    </source>
</evidence>
<evidence type="ECO:0000256" key="3">
    <source>
        <dbReference type="ARBA" id="ARBA00023125"/>
    </source>
</evidence>
<keyword evidence="4" id="KW-0804">Transcription</keyword>
<dbReference type="InterPro" id="IPR036388">
    <property type="entry name" value="WH-like_DNA-bd_sf"/>
</dbReference>
<protein>
    <submittedName>
        <fullName evidence="6">HTH-type transcriptional regulator DmlR</fullName>
    </submittedName>
</protein>
<keyword evidence="7" id="KW-1185">Reference proteome</keyword>
<dbReference type="InterPro" id="IPR036390">
    <property type="entry name" value="WH_DNA-bd_sf"/>
</dbReference>
<evidence type="ECO:0000313" key="7">
    <source>
        <dbReference type="Proteomes" id="UP000494252"/>
    </source>
</evidence>
<organism evidence="6 7">
    <name type="scientific">Paraburkholderia fynbosensis</name>
    <dbReference type="NCBI Taxonomy" id="1200993"/>
    <lineage>
        <taxon>Bacteria</taxon>
        <taxon>Pseudomonadati</taxon>
        <taxon>Pseudomonadota</taxon>
        <taxon>Betaproteobacteria</taxon>
        <taxon>Burkholderiales</taxon>
        <taxon>Burkholderiaceae</taxon>
        <taxon>Paraburkholderia</taxon>
    </lineage>
</organism>
<dbReference type="GO" id="GO:0006351">
    <property type="term" value="P:DNA-templated transcription"/>
    <property type="evidence" value="ECO:0007669"/>
    <property type="project" value="TreeGrafter"/>
</dbReference>
<dbReference type="PROSITE" id="PS50931">
    <property type="entry name" value="HTH_LYSR"/>
    <property type="match status" value="1"/>
</dbReference>
<keyword evidence="2" id="KW-0805">Transcription regulation</keyword>
<comment type="similarity">
    <text evidence="1">Belongs to the LysR transcriptional regulatory family.</text>
</comment>
<dbReference type="SUPFAM" id="SSF46785">
    <property type="entry name" value="Winged helix' DNA-binding domain"/>
    <property type="match status" value="1"/>
</dbReference>
<dbReference type="InterPro" id="IPR005119">
    <property type="entry name" value="LysR_subst-bd"/>
</dbReference>
<evidence type="ECO:0000313" key="6">
    <source>
        <dbReference type="EMBL" id="CAB3804653.1"/>
    </source>
</evidence>
<dbReference type="EMBL" id="CADIKI010000020">
    <property type="protein sequence ID" value="CAB3804653.1"/>
    <property type="molecule type" value="Genomic_DNA"/>
</dbReference>
<keyword evidence="3" id="KW-0238">DNA-binding</keyword>
<dbReference type="Pfam" id="PF03466">
    <property type="entry name" value="LysR_substrate"/>
    <property type="match status" value="1"/>
</dbReference>
<sequence length="319" mass="34166">MSPIEAMRVFSTVVESGSLSAAARSLHMSTAHVSRAVQMLERRIDTPLLERAGRRTRISEFGRAYAHGVTPMLASLDESAVRLAHARLADGGRLRIGVSAALASTVLLPVLADFRTRFPAIELTLTDAPERALLDGSADCVLTYDAPSENSLVSRSLGKVPLACCASPKYIAYAGLPGHPAEIAARHSVALRMTGTPRRPQSLTFQRNGECLNLCGAINVAMDDDATRIAAAVAVAGVGVIQAPYVLLRQQLATGALLPLLDNWWPSISVQLLYQSDRHMSRRLRAWIDWSILAVGAALEAPRPQFGLAAIGTVFDAPD</sequence>
<name>A0A6J5GSJ5_9BURK</name>
<dbReference type="Gene3D" id="1.10.10.10">
    <property type="entry name" value="Winged helix-like DNA-binding domain superfamily/Winged helix DNA-binding domain"/>
    <property type="match status" value="1"/>
</dbReference>